<proteinExistence type="predicted"/>
<organism evidence="1">
    <name type="scientific">Ixodes ricinus</name>
    <name type="common">Common tick</name>
    <name type="synonym">Acarus ricinus</name>
    <dbReference type="NCBI Taxonomy" id="34613"/>
    <lineage>
        <taxon>Eukaryota</taxon>
        <taxon>Metazoa</taxon>
        <taxon>Ecdysozoa</taxon>
        <taxon>Arthropoda</taxon>
        <taxon>Chelicerata</taxon>
        <taxon>Arachnida</taxon>
        <taxon>Acari</taxon>
        <taxon>Parasitiformes</taxon>
        <taxon>Ixodida</taxon>
        <taxon>Ixodoidea</taxon>
        <taxon>Ixodidae</taxon>
        <taxon>Ixodinae</taxon>
        <taxon>Ixodes</taxon>
    </lineage>
</organism>
<sequence>NLRLFPYIPRSLFSLGFRDSTSLSPCLLSLFLSTTYRTEQRFFFVSYYLDFVDYVSFYIDYFLLCNCILHLCPRVSLRARGSVLRSFSLVCII</sequence>
<accession>A0A147BL86</accession>
<name>A0A147BL86_IXORI</name>
<protein>
    <submittedName>
        <fullName evidence="1">Uncharacterized protein</fullName>
    </submittedName>
</protein>
<dbReference type="EMBL" id="GEGO01004339">
    <property type="protein sequence ID" value="JAR91065.1"/>
    <property type="molecule type" value="Transcribed_RNA"/>
</dbReference>
<dbReference type="AlphaFoldDB" id="A0A147BL86"/>
<evidence type="ECO:0000313" key="1">
    <source>
        <dbReference type="EMBL" id="JAR91065.1"/>
    </source>
</evidence>
<reference evidence="1" key="1">
    <citation type="journal article" date="2018" name="PLoS Negl. Trop. Dis.">
        <title>Sialome diversity of ticks revealed by RNAseq of single tick salivary glands.</title>
        <authorList>
            <person name="Perner J."/>
            <person name="Kropackova S."/>
            <person name="Kopacek P."/>
            <person name="Ribeiro J.M."/>
        </authorList>
    </citation>
    <scope>NUCLEOTIDE SEQUENCE</scope>
    <source>
        <strain evidence="1">Siblings of single egg batch collected in Ceske Budejovice</strain>
        <tissue evidence="1">Salivary glands</tissue>
    </source>
</reference>
<feature type="non-terminal residue" evidence="1">
    <location>
        <position position="1"/>
    </location>
</feature>